<evidence type="ECO:0000256" key="2">
    <source>
        <dbReference type="ARBA" id="ARBA00023125"/>
    </source>
</evidence>
<dbReference type="SUPFAM" id="SSF53822">
    <property type="entry name" value="Periplasmic binding protein-like I"/>
    <property type="match status" value="1"/>
</dbReference>
<evidence type="ECO:0000313" key="5">
    <source>
        <dbReference type="EMBL" id="EKY03291.1"/>
    </source>
</evidence>
<dbReference type="GO" id="GO:0003700">
    <property type="term" value="F:DNA-binding transcription factor activity"/>
    <property type="evidence" value="ECO:0007669"/>
    <property type="project" value="TreeGrafter"/>
</dbReference>
<dbReference type="InterPro" id="IPR010982">
    <property type="entry name" value="Lambda_DNA-bd_dom_sf"/>
</dbReference>
<dbReference type="GO" id="GO:0000976">
    <property type="term" value="F:transcription cis-regulatory region binding"/>
    <property type="evidence" value="ECO:0007669"/>
    <property type="project" value="TreeGrafter"/>
</dbReference>
<comment type="caution">
    <text evidence="5">The sequence shown here is derived from an EMBL/GenBank/DDBJ whole genome shotgun (WGS) entry which is preliminary data.</text>
</comment>
<sequence length="332" mass="36974">MPYFKRTSIRDIAEAAGVSTTLVSFVLNGKANEYRINEETARRIVEIAKEMNYNPNIAAKSLRNGRSKIIGVVVSDISNPFFASIARLFEDEAAKYGYTVFFGSSDERADKMEHIIKNLMSRGVDGLVVVPCENTKDFISSLVLRDVSIVLLDRYFPGVKISSVALNNYETTYKATQHLLKFGYNSPGIVAYDVQLIHMQDRIKGYESCMRDAGYEQKIRTMRIAQGSPIESAGSIVNQALKQGVDSFIFATNLISLSCLYAIKDLGPSLTDRIGLIGFDGNPAFDFFSRPISYIQQPVSALVQKSLQLLMENMENQETQSILLDGQLVVKL</sequence>
<evidence type="ECO:0000256" key="1">
    <source>
        <dbReference type="ARBA" id="ARBA00023015"/>
    </source>
</evidence>
<dbReference type="Proteomes" id="UP000010433">
    <property type="component" value="Unassembled WGS sequence"/>
</dbReference>
<accession>L1NIZ3</accession>
<dbReference type="PROSITE" id="PS50932">
    <property type="entry name" value="HTH_LACI_2"/>
    <property type="match status" value="1"/>
</dbReference>
<keyword evidence="6" id="KW-1185">Reference proteome</keyword>
<dbReference type="Gene3D" id="1.10.260.40">
    <property type="entry name" value="lambda repressor-like DNA-binding domains"/>
    <property type="match status" value="1"/>
</dbReference>
<keyword evidence="3" id="KW-0804">Transcription</keyword>
<dbReference type="Gene3D" id="3.40.50.2300">
    <property type="match status" value="2"/>
</dbReference>
<dbReference type="Pfam" id="PF00356">
    <property type="entry name" value="LacI"/>
    <property type="match status" value="1"/>
</dbReference>
<dbReference type="Pfam" id="PF00532">
    <property type="entry name" value="Peripla_BP_1"/>
    <property type="match status" value="1"/>
</dbReference>
<dbReference type="SMART" id="SM00354">
    <property type="entry name" value="HTH_LACI"/>
    <property type="match status" value="1"/>
</dbReference>
<evidence type="ECO:0000256" key="3">
    <source>
        <dbReference type="ARBA" id="ARBA00023163"/>
    </source>
</evidence>
<name>L1NIZ3_9BACT</name>
<evidence type="ECO:0000259" key="4">
    <source>
        <dbReference type="PROSITE" id="PS50932"/>
    </source>
</evidence>
<dbReference type="EMBL" id="AMEP01000039">
    <property type="protein sequence ID" value="EKY03291.1"/>
    <property type="molecule type" value="Genomic_DNA"/>
</dbReference>
<dbReference type="CDD" id="cd01392">
    <property type="entry name" value="HTH_LacI"/>
    <property type="match status" value="1"/>
</dbReference>
<organism evidence="5 6">
    <name type="scientific">Hoylesella saccharolytica F0055</name>
    <dbReference type="NCBI Taxonomy" id="1127699"/>
    <lineage>
        <taxon>Bacteria</taxon>
        <taxon>Pseudomonadati</taxon>
        <taxon>Bacteroidota</taxon>
        <taxon>Bacteroidia</taxon>
        <taxon>Bacteroidales</taxon>
        <taxon>Prevotellaceae</taxon>
        <taxon>Hoylesella</taxon>
    </lineage>
</organism>
<keyword evidence="1" id="KW-0805">Transcription regulation</keyword>
<dbReference type="RefSeq" id="WP_009161619.1">
    <property type="nucleotide sequence ID" value="NZ_KB290972.1"/>
</dbReference>
<reference evidence="5 6" key="1">
    <citation type="submission" date="2012-05" db="EMBL/GenBank/DDBJ databases">
        <authorList>
            <person name="Weinstock G."/>
            <person name="Sodergren E."/>
            <person name="Lobos E.A."/>
            <person name="Fulton L."/>
            <person name="Fulton R."/>
            <person name="Courtney L."/>
            <person name="Fronick C."/>
            <person name="O'Laughlin M."/>
            <person name="Godfrey J."/>
            <person name="Wilson R.M."/>
            <person name="Miner T."/>
            <person name="Farmer C."/>
            <person name="Delehaunty K."/>
            <person name="Cordes M."/>
            <person name="Minx P."/>
            <person name="Tomlinson C."/>
            <person name="Chen J."/>
            <person name="Wollam A."/>
            <person name="Pepin K.H."/>
            <person name="Bhonagiri V."/>
            <person name="Zhang X."/>
            <person name="Suruliraj S."/>
            <person name="Warren W."/>
            <person name="Mitreva M."/>
            <person name="Mardis E.R."/>
            <person name="Wilson R.K."/>
        </authorList>
    </citation>
    <scope>NUCLEOTIDE SEQUENCE [LARGE SCALE GENOMIC DNA]</scope>
    <source>
        <strain evidence="5 6">F0055</strain>
    </source>
</reference>
<dbReference type="PANTHER" id="PTHR30146:SF109">
    <property type="entry name" value="HTH-TYPE TRANSCRIPTIONAL REGULATOR GALS"/>
    <property type="match status" value="1"/>
</dbReference>
<keyword evidence="2" id="KW-0238">DNA-binding</keyword>
<dbReference type="InterPro" id="IPR000843">
    <property type="entry name" value="HTH_LacI"/>
</dbReference>
<dbReference type="PATRIC" id="fig|1127699.3.peg.411"/>
<dbReference type="HOGENOM" id="CLU_037628_6_1_10"/>
<dbReference type="STRING" id="1127699.HMPREF9151_00448"/>
<dbReference type="AlphaFoldDB" id="L1NIZ3"/>
<evidence type="ECO:0000313" key="6">
    <source>
        <dbReference type="Proteomes" id="UP000010433"/>
    </source>
</evidence>
<dbReference type="PANTHER" id="PTHR30146">
    <property type="entry name" value="LACI-RELATED TRANSCRIPTIONAL REPRESSOR"/>
    <property type="match status" value="1"/>
</dbReference>
<feature type="domain" description="HTH lacI-type" evidence="4">
    <location>
        <begin position="7"/>
        <end position="64"/>
    </location>
</feature>
<dbReference type="InterPro" id="IPR028082">
    <property type="entry name" value="Peripla_BP_I"/>
</dbReference>
<dbReference type="InterPro" id="IPR001761">
    <property type="entry name" value="Peripla_BP/Lac1_sug-bd_dom"/>
</dbReference>
<proteinExistence type="predicted"/>
<protein>
    <submittedName>
        <fullName evidence="5">Transcriptional regulator, LacI family</fullName>
    </submittedName>
</protein>
<dbReference type="OrthoDB" id="9803256at2"/>
<gene>
    <name evidence="5" type="ORF">HMPREF9151_00448</name>
</gene>
<dbReference type="SUPFAM" id="SSF47413">
    <property type="entry name" value="lambda repressor-like DNA-binding domains"/>
    <property type="match status" value="1"/>
</dbReference>